<gene>
    <name evidence="2" type="ORF">OPV22_027106</name>
</gene>
<protein>
    <recommendedName>
        <fullName evidence="4">Secreted protein</fullName>
    </recommendedName>
</protein>
<comment type="caution">
    <text evidence="2">The sequence shown here is derived from an EMBL/GenBank/DDBJ whole genome shotgun (WGS) entry which is preliminary data.</text>
</comment>
<name>A0AAV8PZN1_ENSVE</name>
<dbReference type="EMBL" id="JAQQAF010000008">
    <property type="protein sequence ID" value="KAJ8464554.1"/>
    <property type="molecule type" value="Genomic_DNA"/>
</dbReference>
<organism evidence="2 3">
    <name type="scientific">Ensete ventricosum</name>
    <name type="common">Abyssinian banana</name>
    <name type="synonym">Musa ensete</name>
    <dbReference type="NCBI Taxonomy" id="4639"/>
    <lineage>
        <taxon>Eukaryota</taxon>
        <taxon>Viridiplantae</taxon>
        <taxon>Streptophyta</taxon>
        <taxon>Embryophyta</taxon>
        <taxon>Tracheophyta</taxon>
        <taxon>Spermatophyta</taxon>
        <taxon>Magnoliopsida</taxon>
        <taxon>Liliopsida</taxon>
        <taxon>Zingiberales</taxon>
        <taxon>Musaceae</taxon>
        <taxon>Ensete</taxon>
    </lineage>
</organism>
<evidence type="ECO:0000313" key="3">
    <source>
        <dbReference type="Proteomes" id="UP001222027"/>
    </source>
</evidence>
<feature type="region of interest" description="Disordered" evidence="1">
    <location>
        <begin position="45"/>
        <end position="85"/>
    </location>
</feature>
<dbReference type="Proteomes" id="UP001222027">
    <property type="component" value="Unassembled WGS sequence"/>
</dbReference>
<evidence type="ECO:0000256" key="1">
    <source>
        <dbReference type="SAM" id="MobiDB-lite"/>
    </source>
</evidence>
<evidence type="ECO:0008006" key="4">
    <source>
        <dbReference type="Google" id="ProtNLM"/>
    </source>
</evidence>
<feature type="compositionally biased region" description="Basic and acidic residues" evidence="1">
    <location>
        <begin position="62"/>
        <end position="85"/>
    </location>
</feature>
<evidence type="ECO:0000313" key="2">
    <source>
        <dbReference type="EMBL" id="KAJ8464554.1"/>
    </source>
</evidence>
<keyword evidence="3" id="KW-1185">Reference proteome</keyword>
<accession>A0AAV8PZN1</accession>
<dbReference type="AlphaFoldDB" id="A0AAV8PZN1"/>
<reference evidence="2 3" key="1">
    <citation type="submission" date="2022-12" db="EMBL/GenBank/DDBJ databases">
        <title>Chromosome-scale assembly of the Ensete ventricosum genome.</title>
        <authorList>
            <person name="Dussert Y."/>
            <person name="Stocks J."/>
            <person name="Wendawek A."/>
            <person name="Woldeyes F."/>
            <person name="Nichols R.A."/>
            <person name="Borrell J.S."/>
        </authorList>
    </citation>
    <scope>NUCLEOTIDE SEQUENCE [LARGE SCALE GENOMIC DNA]</scope>
    <source>
        <strain evidence="3">cv. Maze</strain>
        <tissue evidence="2">Seeds</tissue>
    </source>
</reference>
<proteinExistence type="predicted"/>
<sequence>MRGGIHLLSLVSPVPSLRCRIRKGSAAGVIWKRCLAAFDPKSCRNITQPSSNSKSSSSRACTVKEDERINEAKRSTSHEKNLIQT</sequence>